<evidence type="ECO:0000313" key="1">
    <source>
        <dbReference type="EMBL" id="MPD02670.1"/>
    </source>
</evidence>
<proteinExistence type="predicted"/>
<name>A0A5B7K6M5_PORTR</name>
<dbReference type="Proteomes" id="UP000324222">
    <property type="component" value="Unassembled WGS sequence"/>
</dbReference>
<accession>A0A5B7K6M5</accession>
<gene>
    <name evidence="1" type="ORF">E2C01_098265</name>
</gene>
<reference evidence="1 2" key="1">
    <citation type="submission" date="2019-05" db="EMBL/GenBank/DDBJ databases">
        <title>Another draft genome of Portunus trituberculatus and its Hox gene families provides insights of decapod evolution.</title>
        <authorList>
            <person name="Jeong J.-H."/>
            <person name="Song I."/>
            <person name="Kim S."/>
            <person name="Choi T."/>
            <person name="Kim D."/>
            <person name="Ryu S."/>
            <person name="Kim W."/>
        </authorList>
    </citation>
    <scope>NUCLEOTIDE SEQUENCE [LARGE SCALE GENOMIC DNA]</scope>
    <source>
        <tissue evidence="1">Muscle</tissue>
    </source>
</reference>
<dbReference type="AlphaFoldDB" id="A0A5B7K6M5"/>
<protein>
    <submittedName>
        <fullName evidence="1">Uncharacterized protein</fullName>
    </submittedName>
</protein>
<sequence length="111" mass="12618">MREAAVLKATIDLPASSQHSNTHTGLNHYRHRGTARAEGWWERWASKRVSGRTKLACVVYVSSFDVQRWRVWTGRRERVIGEGRVAGTWRAVNLSCLTHARALIVTHATCH</sequence>
<evidence type="ECO:0000313" key="2">
    <source>
        <dbReference type="Proteomes" id="UP000324222"/>
    </source>
</evidence>
<organism evidence="1 2">
    <name type="scientific">Portunus trituberculatus</name>
    <name type="common">Swimming crab</name>
    <name type="synonym">Neptunus trituberculatus</name>
    <dbReference type="NCBI Taxonomy" id="210409"/>
    <lineage>
        <taxon>Eukaryota</taxon>
        <taxon>Metazoa</taxon>
        <taxon>Ecdysozoa</taxon>
        <taxon>Arthropoda</taxon>
        <taxon>Crustacea</taxon>
        <taxon>Multicrustacea</taxon>
        <taxon>Malacostraca</taxon>
        <taxon>Eumalacostraca</taxon>
        <taxon>Eucarida</taxon>
        <taxon>Decapoda</taxon>
        <taxon>Pleocyemata</taxon>
        <taxon>Brachyura</taxon>
        <taxon>Eubrachyura</taxon>
        <taxon>Portunoidea</taxon>
        <taxon>Portunidae</taxon>
        <taxon>Portuninae</taxon>
        <taxon>Portunus</taxon>
    </lineage>
</organism>
<comment type="caution">
    <text evidence="1">The sequence shown here is derived from an EMBL/GenBank/DDBJ whole genome shotgun (WGS) entry which is preliminary data.</text>
</comment>
<dbReference type="EMBL" id="VSRR010132593">
    <property type="protein sequence ID" value="MPD02670.1"/>
    <property type="molecule type" value="Genomic_DNA"/>
</dbReference>
<keyword evidence="2" id="KW-1185">Reference proteome</keyword>